<reference evidence="1 2" key="1">
    <citation type="journal article" date="2021" name="Nat. Plants">
        <title>The Taxus genome provides insights into paclitaxel biosynthesis.</title>
        <authorList>
            <person name="Xiong X."/>
            <person name="Gou J."/>
            <person name="Liao Q."/>
            <person name="Li Y."/>
            <person name="Zhou Q."/>
            <person name="Bi G."/>
            <person name="Li C."/>
            <person name="Du R."/>
            <person name="Wang X."/>
            <person name="Sun T."/>
            <person name="Guo L."/>
            <person name="Liang H."/>
            <person name="Lu P."/>
            <person name="Wu Y."/>
            <person name="Zhang Z."/>
            <person name="Ro D.K."/>
            <person name="Shang Y."/>
            <person name="Huang S."/>
            <person name="Yan J."/>
        </authorList>
    </citation>
    <scope>NUCLEOTIDE SEQUENCE [LARGE SCALE GENOMIC DNA]</scope>
    <source>
        <strain evidence="1">Ta-2019</strain>
    </source>
</reference>
<protein>
    <submittedName>
        <fullName evidence="1">Uncharacterized protein</fullName>
    </submittedName>
</protein>
<organism evidence="1 2">
    <name type="scientific">Taxus chinensis</name>
    <name type="common">Chinese yew</name>
    <name type="synonym">Taxus wallichiana var. chinensis</name>
    <dbReference type="NCBI Taxonomy" id="29808"/>
    <lineage>
        <taxon>Eukaryota</taxon>
        <taxon>Viridiplantae</taxon>
        <taxon>Streptophyta</taxon>
        <taxon>Embryophyta</taxon>
        <taxon>Tracheophyta</taxon>
        <taxon>Spermatophyta</taxon>
        <taxon>Pinopsida</taxon>
        <taxon>Pinidae</taxon>
        <taxon>Conifers II</taxon>
        <taxon>Cupressales</taxon>
        <taxon>Taxaceae</taxon>
        <taxon>Taxus</taxon>
    </lineage>
</organism>
<proteinExistence type="predicted"/>
<feature type="non-terminal residue" evidence="1">
    <location>
        <position position="256"/>
    </location>
</feature>
<dbReference type="PANTHER" id="PTHR34786">
    <property type="entry name" value="OS09G0504900 PROTEIN"/>
    <property type="match status" value="1"/>
</dbReference>
<keyword evidence="2" id="KW-1185">Reference proteome</keyword>
<dbReference type="AlphaFoldDB" id="A0AA38L6F6"/>
<dbReference type="PANTHER" id="PTHR34786:SF1">
    <property type="entry name" value="OS09G0504900 PROTEIN"/>
    <property type="match status" value="1"/>
</dbReference>
<dbReference type="EMBL" id="JAHRHJ020000005">
    <property type="protein sequence ID" value="KAH9314239.1"/>
    <property type="molecule type" value="Genomic_DNA"/>
</dbReference>
<name>A0AA38L6F6_TAXCH</name>
<sequence>KISTLLGQSFFMPFALTMLACLARLRVLVQQVFRDYYPPNKQLLILECHWDGVEFCLHEKLAESERKVADLKEMPITEHGQGPDVEGLPRVSAIKYNNIEGLDEADADKLNQDSSLLGKQREEQSIDEAVKNKRNSNKNLAFHIRKEETNLNNSNDHSEECSQVGLVGNDSFLESGTSMPFPLKARPTENSGTKRKVAFISVTLPSKTATESESSGKKFKAVPDVGPSEICPPGAKESLDPFFNLLFGGNKNDSLF</sequence>
<gene>
    <name evidence="1" type="ORF">KI387_022866</name>
</gene>
<comment type="caution">
    <text evidence="1">The sequence shown here is derived from an EMBL/GenBank/DDBJ whole genome shotgun (WGS) entry which is preliminary data.</text>
</comment>
<accession>A0AA38L6F6</accession>
<evidence type="ECO:0000313" key="2">
    <source>
        <dbReference type="Proteomes" id="UP000824469"/>
    </source>
</evidence>
<dbReference type="Proteomes" id="UP000824469">
    <property type="component" value="Unassembled WGS sequence"/>
</dbReference>
<dbReference type="OMA" id="HANETNI"/>
<evidence type="ECO:0000313" key="1">
    <source>
        <dbReference type="EMBL" id="KAH9314239.1"/>
    </source>
</evidence>